<dbReference type="PANTHER" id="PTHR46067">
    <property type="entry name" value="ACYL-COA N-ACYLTRANSFERASES (NAT) SUPERFAMILY PROTEIN"/>
    <property type="match status" value="1"/>
</dbReference>
<dbReference type="AlphaFoldDB" id="A0AAV8TFY4"/>
<sequence>MDQSPLTAVLKEDGDVHQVSDLSLRPLDVSDIDDFMVWATDPKVANFCSWEPYTSKEDGMNYIKNTVQHHPWFKAICINNRPIGAISVTKNSGRDACRGELGYVLAAKYWGKGIATRAVKLVAKTIFQEWPHLERLEALVDIKNLGSQRVLEKAGFQREGVLRKFVIMKGKSRDRIMFSLLSTDPH</sequence>
<protein>
    <recommendedName>
        <fullName evidence="1">N-acetyltransferase domain-containing protein</fullName>
    </recommendedName>
</protein>
<organism evidence="2 3">
    <name type="scientific">Erythroxylum novogranatense</name>
    <dbReference type="NCBI Taxonomy" id="1862640"/>
    <lineage>
        <taxon>Eukaryota</taxon>
        <taxon>Viridiplantae</taxon>
        <taxon>Streptophyta</taxon>
        <taxon>Embryophyta</taxon>
        <taxon>Tracheophyta</taxon>
        <taxon>Spermatophyta</taxon>
        <taxon>Magnoliopsida</taxon>
        <taxon>eudicotyledons</taxon>
        <taxon>Gunneridae</taxon>
        <taxon>Pentapetalae</taxon>
        <taxon>rosids</taxon>
        <taxon>fabids</taxon>
        <taxon>Malpighiales</taxon>
        <taxon>Erythroxylaceae</taxon>
        <taxon>Erythroxylum</taxon>
    </lineage>
</organism>
<proteinExistence type="predicted"/>
<dbReference type="InterPro" id="IPR016181">
    <property type="entry name" value="Acyl_CoA_acyltransferase"/>
</dbReference>
<dbReference type="GO" id="GO:0016747">
    <property type="term" value="F:acyltransferase activity, transferring groups other than amino-acyl groups"/>
    <property type="evidence" value="ECO:0007669"/>
    <property type="project" value="InterPro"/>
</dbReference>
<dbReference type="Gene3D" id="3.40.630.30">
    <property type="match status" value="1"/>
</dbReference>
<keyword evidence="3" id="KW-1185">Reference proteome</keyword>
<name>A0AAV8TFY4_9ROSI</name>
<feature type="domain" description="N-acetyltransferase" evidence="1">
    <location>
        <begin position="22"/>
        <end position="174"/>
    </location>
</feature>
<dbReference type="SUPFAM" id="SSF55729">
    <property type="entry name" value="Acyl-CoA N-acyltransferases (Nat)"/>
    <property type="match status" value="1"/>
</dbReference>
<dbReference type="PROSITE" id="PS51186">
    <property type="entry name" value="GNAT"/>
    <property type="match status" value="1"/>
</dbReference>
<evidence type="ECO:0000313" key="2">
    <source>
        <dbReference type="EMBL" id="KAJ8765806.1"/>
    </source>
</evidence>
<evidence type="ECO:0000259" key="1">
    <source>
        <dbReference type="PROSITE" id="PS51186"/>
    </source>
</evidence>
<comment type="caution">
    <text evidence="2">The sequence shown here is derived from an EMBL/GenBank/DDBJ whole genome shotgun (WGS) entry which is preliminary data.</text>
</comment>
<dbReference type="Pfam" id="PF13302">
    <property type="entry name" value="Acetyltransf_3"/>
    <property type="match status" value="1"/>
</dbReference>
<gene>
    <name evidence="2" type="ORF">K2173_015614</name>
</gene>
<dbReference type="EMBL" id="JAIWQS010000005">
    <property type="protein sequence ID" value="KAJ8765806.1"/>
    <property type="molecule type" value="Genomic_DNA"/>
</dbReference>
<dbReference type="Proteomes" id="UP001159364">
    <property type="component" value="Linkage Group LG05"/>
</dbReference>
<evidence type="ECO:0000313" key="3">
    <source>
        <dbReference type="Proteomes" id="UP001159364"/>
    </source>
</evidence>
<accession>A0AAV8TFY4</accession>
<reference evidence="2 3" key="1">
    <citation type="submission" date="2021-09" db="EMBL/GenBank/DDBJ databases">
        <title>Genomic insights and catalytic innovation underlie evolution of tropane alkaloids biosynthesis.</title>
        <authorList>
            <person name="Wang Y.-J."/>
            <person name="Tian T."/>
            <person name="Huang J.-P."/>
            <person name="Huang S.-X."/>
        </authorList>
    </citation>
    <scope>NUCLEOTIDE SEQUENCE [LARGE SCALE GENOMIC DNA]</scope>
    <source>
        <strain evidence="2">KIB-2018</strain>
        <tissue evidence="2">Leaf</tissue>
    </source>
</reference>
<dbReference type="PANTHER" id="PTHR46067:SF27">
    <property type="entry name" value="ACYL-COA N-ACYLTRANSFERASES (NAT) SUPERFAMILY PROTEIN"/>
    <property type="match status" value="1"/>
</dbReference>
<dbReference type="InterPro" id="IPR000182">
    <property type="entry name" value="GNAT_dom"/>
</dbReference>